<dbReference type="Pfam" id="PF18962">
    <property type="entry name" value="Por_Secre_tail"/>
    <property type="match status" value="1"/>
</dbReference>
<name>A0ABS5KFM4_9BACT</name>
<reference evidence="3 4" key="1">
    <citation type="journal article" date="2014" name="Int. J. Syst. Evol. Microbiol.">
        <title>Carboxylicivirga gen. nov. in the family Marinilabiliaceae with two novel species, Carboxylicivirga mesophila sp. nov. and Carboxylicivirga taeanensis sp. nov., and reclassification of Cytophaga fermentans as Saccharicrinis fermentans gen. nov., comb. nov.</title>
        <authorList>
            <person name="Yang S.H."/>
            <person name="Seo H.S."/>
            <person name="Woo J.H."/>
            <person name="Oh H.M."/>
            <person name="Jang H."/>
            <person name="Lee J.H."/>
            <person name="Kim S.J."/>
            <person name="Kwon K.K."/>
        </authorList>
    </citation>
    <scope>NUCLEOTIDE SEQUENCE [LARGE SCALE GENOMIC DNA]</scope>
    <source>
        <strain evidence="3 4">JCM 18290</strain>
    </source>
</reference>
<dbReference type="InterPro" id="IPR013784">
    <property type="entry name" value="Carb-bd-like_fold"/>
</dbReference>
<feature type="chain" id="PRO_5045050979" evidence="1">
    <location>
        <begin position="21"/>
        <end position="802"/>
    </location>
</feature>
<dbReference type="EMBL" id="JAGUCN010000037">
    <property type="protein sequence ID" value="MBS2213864.1"/>
    <property type="molecule type" value="Genomic_DNA"/>
</dbReference>
<accession>A0ABS5KFM4</accession>
<keyword evidence="1" id="KW-0732">Signal</keyword>
<protein>
    <submittedName>
        <fullName evidence="3">Carboxypeptidase regulatory-like domain-containing protein</fullName>
    </submittedName>
</protein>
<dbReference type="InterPro" id="IPR026444">
    <property type="entry name" value="Secre_tail"/>
</dbReference>
<dbReference type="RefSeq" id="WP_212231632.1">
    <property type="nucleotide sequence ID" value="NZ_JAGUCN010000037.1"/>
</dbReference>
<dbReference type="Pfam" id="PF13620">
    <property type="entry name" value="CarboxypepD_reg"/>
    <property type="match status" value="1"/>
</dbReference>
<dbReference type="SUPFAM" id="SSF49452">
    <property type="entry name" value="Starch-binding domain-like"/>
    <property type="match status" value="1"/>
</dbReference>
<dbReference type="Gene3D" id="2.60.40.1120">
    <property type="entry name" value="Carboxypeptidase-like, regulatory domain"/>
    <property type="match status" value="2"/>
</dbReference>
<dbReference type="NCBIfam" id="TIGR04183">
    <property type="entry name" value="Por_Secre_tail"/>
    <property type="match status" value="1"/>
</dbReference>
<sequence length="802" mass="86119">MKRFTMLLAVFCLLITSMMAQDLIKSHTQTGSVSEVLPYSTGMVYISNDGSNDVISYTTDGITFNDTETLVTGSVAGLNSWSDGTIAFYLGDTDGSGAGLRKLDGGTASLVDGPNPVDATKKPSSGVLRYTGADNPLYFYNYADGFDPISGTTYLPSYTDGSSLNTALANSYSPYTPNSKPIGTMYNNKLYIAGATGGFFPTPIIYEFDGSIIKEVYSGTEQVFYNFKAVGNSLFFLQGNPGEFSDAVLFSMDADGNVTRMTDNGMDVMVNDELPMIANGWDLYGIVNGKLTKIAFQFGPGGGWTYTPFHLNAQGESDNISDMVMSGGNIYVLAATTGNETELFTINPTSGTYVNSMPDAITASNTYTSLTAIDGGVAFVGNNGTSDVVYVSDGHSGTTKMLTVENDPTLAINHMYSTGDKLYMFAENGADTDIYEYSVMPFASQTVTITVIDAVTKAPIQYASVAIETGLERISWSSNADGEVMLENVPDGIHQLEITASGYASFGDEITVDVSNTSATYELKAGQEVTVSVRDFHTNEQLADVTVTFEGTDGVKWSQTIVPDLMWGGVTNNIFSLAQDTYTVTIERDGYVTYVESDVMVEAGTSTLNFVITLPTISFNLQLCDASGLPEQAELPVAASGTVTLTHSMYPTIKYEVTTINVGGGMVPDMILAQFSDVPYGTYNVVATAPGFQDKSTTYVVDAESNTPPNDKIYLDPIPTGIEDTELTNVRVYPNPAVDFIVFESANAIQSVEIYSVNGAKVKALNNDKITRINISELPKGLYLVATTDSNGQRQITKINKR</sequence>
<feature type="domain" description="Secretion system C-terminal sorting" evidence="2">
    <location>
        <begin position="732"/>
        <end position="798"/>
    </location>
</feature>
<evidence type="ECO:0000313" key="3">
    <source>
        <dbReference type="EMBL" id="MBS2213864.1"/>
    </source>
</evidence>
<feature type="signal peptide" evidence="1">
    <location>
        <begin position="1"/>
        <end position="20"/>
    </location>
</feature>
<proteinExistence type="predicted"/>
<evidence type="ECO:0000313" key="4">
    <source>
        <dbReference type="Proteomes" id="UP000721861"/>
    </source>
</evidence>
<gene>
    <name evidence="3" type="ORF">KEM09_20820</name>
</gene>
<dbReference type="Proteomes" id="UP000721861">
    <property type="component" value="Unassembled WGS sequence"/>
</dbReference>
<evidence type="ECO:0000256" key="1">
    <source>
        <dbReference type="SAM" id="SignalP"/>
    </source>
</evidence>
<comment type="caution">
    <text evidence="3">The sequence shown here is derived from an EMBL/GenBank/DDBJ whole genome shotgun (WGS) entry which is preliminary data.</text>
</comment>
<evidence type="ECO:0000259" key="2">
    <source>
        <dbReference type="Pfam" id="PF18962"/>
    </source>
</evidence>
<keyword evidence="4" id="KW-1185">Reference proteome</keyword>
<organism evidence="3 4">
    <name type="scientific">Carboxylicivirga mesophila</name>
    <dbReference type="NCBI Taxonomy" id="1166478"/>
    <lineage>
        <taxon>Bacteria</taxon>
        <taxon>Pseudomonadati</taxon>
        <taxon>Bacteroidota</taxon>
        <taxon>Bacteroidia</taxon>
        <taxon>Marinilabiliales</taxon>
        <taxon>Marinilabiliaceae</taxon>
        <taxon>Carboxylicivirga</taxon>
    </lineage>
</organism>